<protein>
    <submittedName>
        <fullName evidence="8">DNA-binding response regulator</fullName>
    </submittedName>
</protein>
<evidence type="ECO:0000256" key="4">
    <source>
        <dbReference type="PROSITE-ProRule" id="PRU00169"/>
    </source>
</evidence>
<evidence type="ECO:0000256" key="2">
    <source>
        <dbReference type="ARBA" id="ARBA00023125"/>
    </source>
</evidence>
<reference evidence="8" key="1">
    <citation type="submission" date="2021-04" db="EMBL/GenBank/DDBJ databases">
        <title>Difference and commonality of drug resistance evolution in various bacteria. and drug sensitivity profiles.</title>
        <authorList>
            <person name="Maeda T."/>
            <person name="Shibai A."/>
            <person name="Kawada K."/>
            <person name="Kotani H."/>
            <person name="Tarusawa Y."/>
            <person name="Tanabe K."/>
            <person name="Furusawa C."/>
        </authorList>
    </citation>
    <scope>NUCLEOTIDE SEQUENCE</scope>
    <source>
        <strain evidence="8">JCM 8580</strain>
    </source>
</reference>
<dbReference type="GO" id="GO:0000160">
    <property type="term" value="P:phosphorelay signal transduction system"/>
    <property type="evidence" value="ECO:0007669"/>
    <property type="project" value="InterPro"/>
</dbReference>
<dbReference type="SMART" id="SM00448">
    <property type="entry name" value="REC"/>
    <property type="match status" value="1"/>
</dbReference>
<dbReference type="InterPro" id="IPR011006">
    <property type="entry name" value="CheY-like_superfamily"/>
</dbReference>
<dbReference type="PRINTS" id="PR00038">
    <property type="entry name" value="HTHLUXR"/>
</dbReference>
<dbReference type="PROSITE" id="PS50043">
    <property type="entry name" value="HTH_LUXR_2"/>
    <property type="match status" value="1"/>
</dbReference>
<feature type="modified residue" description="4-aspartylphosphate" evidence="4">
    <location>
        <position position="58"/>
    </location>
</feature>
<feature type="domain" description="HTH luxR-type" evidence="6">
    <location>
        <begin position="139"/>
        <end position="204"/>
    </location>
</feature>
<dbReference type="Pfam" id="PF00196">
    <property type="entry name" value="GerE"/>
    <property type="match status" value="1"/>
</dbReference>
<dbReference type="SUPFAM" id="SSF46894">
    <property type="entry name" value="C-terminal effector domain of the bipartite response regulators"/>
    <property type="match status" value="1"/>
</dbReference>
<evidence type="ECO:0000256" key="1">
    <source>
        <dbReference type="ARBA" id="ARBA00023015"/>
    </source>
</evidence>
<dbReference type="SUPFAM" id="SSF52172">
    <property type="entry name" value="CheY-like"/>
    <property type="match status" value="1"/>
</dbReference>
<keyword evidence="5" id="KW-0175">Coiled coil</keyword>
<dbReference type="EMBL" id="AP024590">
    <property type="protein sequence ID" value="BCU53606.1"/>
    <property type="molecule type" value="Genomic_DNA"/>
</dbReference>
<dbReference type="PROSITE" id="PS50110">
    <property type="entry name" value="RESPONSE_REGULATORY"/>
    <property type="match status" value="1"/>
</dbReference>
<keyword evidence="1" id="KW-0805">Transcription regulation</keyword>
<evidence type="ECO:0000259" key="6">
    <source>
        <dbReference type="PROSITE" id="PS50043"/>
    </source>
</evidence>
<evidence type="ECO:0000256" key="5">
    <source>
        <dbReference type="SAM" id="Coils"/>
    </source>
</evidence>
<dbReference type="InterPro" id="IPR016032">
    <property type="entry name" value="Sig_transdc_resp-reg_C-effctor"/>
</dbReference>
<dbReference type="PANTHER" id="PTHR44688">
    <property type="entry name" value="DNA-BINDING TRANSCRIPTIONAL ACTIVATOR DEVR_DOSR"/>
    <property type="match status" value="1"/>
</dbReference>
<evidence type="ECO:0000256" key="3">
    <source>
        <dbReference type="ARBA" id="ARBA00023163"/>
    </source>
</evidence>
<dbReference type="PANTHER" id="PTHR44688:SF16">
    <property type="entry name" value="DNA-BINDING TRANSCRIPTIONAL ACTIVATOR DEVR_DOSR"/>
    <property type="match status" value="1"/>
</dbReference>
<evidence type="ECO:0000313" key="8">
    <source>
        <dbReference type="EMBL" id="BCU53606.1"/>
    </source>
</evidence>
<dbReference type="GO" id="GO:0003677">
    <property type="term" value="F:DNA binding"/>
    <property type="evidence" value="ECO:0007669"/>
    <property type="project" value="UniProtKB-KW"/>
</dbReference>
<dbReference type="AlphaFoldDB" id="A0AA86INC7"/>
<gene>
    <name evidence="8" type="ORF">ENKO_02000</name>
</gene>
<keyword evidence="2 8" id="KW-0238">DNA-binding</keyword>
<dbReference type="CDD" id="cd06170">
    <property type="entry name" value="LuxR_C_like"/>
    <property type="match status" value="1"/>
</dbReference>
<keyword evidence="4" id="KW-0597">Phosphoprotein</keyword>
<dbReference type="Gene3D" id="1.10.10.10">
    <property type="entry name" value="Winged helix-like DNA-binding domain superfamily/Winged helix DNA-binding domain"/>
    <property type="match status" value="1"/>
</dbReference>
<accession>A0AA86INC7</accession>
<keyword evidence="3" id="KW-0804">Transcription</keyword>
<sequence length="213" mass="23465">MTTSTLERTVYVVDDEQAIISSLSNLLSAEGYTVSAFTSPQAFLSHPHFPAPCCLIVDLNMPDMNGLEVTRQLRELGYAIPAIFLTGYGTIPVTVQAMKAGAYEFLTKPVLPDPLLVAVADALAFSEAEMAAAEEKRELMARARTLTQRENEVMQLVVTGLLNKQIAAQMGISEITAKVHKRRVMEKMKMRTLSDLVKATEKLNHDKDKHSQG</sequence>
<organism evidence="8 9">
    <name type="scientific">Enterobacter kobei</name>
    <dbReference type="NCBI Taxonomy" id="208224"/>
    <lineage>
        <taxon>Bacteria</taxon>
        <taxon>Pseudomonadati</taxon>
        <taxon>Pseudomonadota</taxon>
        <taxon>Gammaproteobacteria</taxon>
        <taxon>Enterobacterales</taxon>
        <taxon>Enterobacteriaceae</taxon>
        <taxon>Enterobacter</taxon>
        <taxon>Enterobacter cloacae complex</taxon>
    </lineage>
</organism>
<dbReference type="Pfam" id="PF00072">
    <property type="entry name" value="Response_reg"/>
    <property type="match status" value="1"/>
</dbReference>
<evidence type="ECO:0000259" key="7">
    <source>
        <dbReference type="PROSITE" id="PS50110"/>
    </source>
</evidence>
<dbReference type="InterPro" id="IPR000792">
    <property type="entry name" value="Tscrpt_reg_LuxR_C"/>
</dbReference>
<proteinExistence type="predicted"/>
<name>A0AA86INC7_9ENTR</name>
<dbReference type="GO" id="GO:0006355">
    <property type="term" value="P:regulation of DNA-templated transcription"/>
    <property type="evidence" value="ECO:0007669"/>
    <property type="project" value="InterPro"/>
</dbReference>
<evidence type="ECO:0000313" key="9">
    <source>
        <dbReference type="Proteomes" id="UP000682928"/>
    </source>
</evidence>
<dbReference type="Gene3D" id="3.40.50.2300">
    <property type="match status" value="1"/>
</dbReference>
<feature type="coiled-coil region" evidence="5">
    <location>
        <begin position="116"/>
        <end position="143"/>
    </location>
</feature>
<dbReference type="InterPro" id="IPR036388">
    <property type="entry name" value="WH-like_DNA-bd_sf"/>
</dbReference>
<dbReference type="SMART" id="SM00421">
    <property type="entry name" value="HTH_LUXR"/>
    <property type="match status" value="1"/>
</dbReference>
<dbReference type="Proteomes" id="UP000682928">
    <property type="component" value="Chromosome"/>
</dbReference>
<dbReference type="InterPro" id="IPR001789">
    <property type="entry name" value="Sig_transdc_resp-reg_receiver"/>
</dbReference>
<feature type="domain" description="Response regulatory" evidence="7">
    <location>
        <begin position="9"/>
        <end position="123"/>
    </location>
</feature>